<feature type="region of interest" description="Disordered" evidence="1">
    <location>
        <begin position="153"/>
        <end position="184"/>
    </location>
</feature>
<sequence length="362" mass="41697">MQIPKMFFSKKPCFVLSLVLLCLLQPFVQPDIQSNDCSQIATAKEGVPVSVQEKLSALDCFNNGSNSLHEEMRRRKRKQDQMTRGVEKRKQECKNHNIEKVHLSSLNKCSVCHGPCSPLKWWGLRCTVCTTVWHVYCFEKTVKRHKIFDDYETTDNETDEDSNDCDPDYVPDSDSDIEEGNNKNPILLTVETSTAKSAILNEKNDHVTEHCHQQPSENSSETDSMNSLAKGQNFCFVCKKAQFKIARHFKTHEKEDPDIAKALSFPSGSKQRKDLLEQLRNRGNFLYNNDVLKKGRGSLKVKRAAKSEKKYEYCIHCKGMFLRKELWRHMRRCSCKPEEEQHSGKKRVLSLAAIIKSGKRFT</sequence>
<feature type="compositionally biased region" description="Acidic residues" evidence="1">
    <location>
        <begin position="153"/>
        <end position="179"/>
    </location>
</feature>
<evidence type="ECO:0000256" key="2">
    <source>
        <dbReference type="SAM" id="SignalP"/>
    </source>
</evidence>
<dbReference type="PANTHER" id="PTHR33480">
    <property type="entry name" value="SET DOMAIN-CONTAINING PROTEIN-RELATED"/>
    <property type="match status" value="1"/>
</dbReference>
<dbReference type="InParanoid" id="A0A2I4AI50"/>
<organism evidence="3 4">
    <name type="scientific">Austrofundulus limnaeus</name>
    <name type="common">Annual killifish</name>
    <dbReference type="NCBI Taxonomy" id="52670"/>
    <lineage>
        <taxon>Eukaryota</taxon>
        <taxon>Metazoa</taxon>
        <taxon>Chordata</taxon>
        <taxon>Craniata</taxon>
        <taxon>Vertebrata</taxon>
        <taxon>Euteleostomi</taxon>
        <taxon>Actinopterygii</taxon>
        <taxon>Neopterygii</taxon>
        <taxon>Teleostei</taxon>
        <taxon>Neoteleostei</taxon>
        <taxon>Acanthomorphata</taxon>
        <taxon>Ovalentaria</taxon>
        <taxon>Atherinomorphae</taxon>
        <taxon>Cyprinodontiformes</taxon>
        <taxon>Rivulidae</taxon>
        <taxon>Austrofundulus</taxon>
    </lineage>
</organism>
<evidence type="ECO:0000256" key="1">
    <source>
        <dbReference type="SAM" id="MobiDB-lite"/>
    </source>
</evidence>
<dbReference type="OrthoDB" id="5376140at2759"/>
<feature type="chain" id="PRO_5014127032" evidence="2">
    <location>
        <begin position="31"/>
        <end position="362"/>
    </location>
</feature>
<keyword evidence="3" id="KW-1185">Reference proteome</keyword>
<dbReference type="Proteomes" id="UP000192220">
    <property type="component" value="Unplaced"/>
</dbReference>
<dbReference type="AlphaFoldDB" id="A0A2I4AI50"/>
<dbReference type="InterPro" id="IPR046349">
    <property type="entry name" value="C1-like_sf"/>
</dbReference>
<dbReference type="KEGG" id="alim:106510978"/>
<reference evidence="4" key="1">
    <citation type="submission" date="2025-08" db="UniProtKB">
        <authorList>
            <consortium name="RefSeq"/>
        </authorList>
    </citation>
    <scope>IDENTIFICATION</scope>
</reference>
<feature type="region of interest" description="Disordered" evidence="1">
    <location>
        <begin position="68"/>
        <end position="89"/>
    </location>
</feature>
<evidence type="ECO:0000313" key="4">
    <source>
        <dbReference type="RefSeq" id="XP_013855169.1"/>
    </source>
</evidence>
<dbReference type="STRING" id="52670.A0A2I4AI50"/>
<protein>
    <submittedName>
        <fullName evidence="4">Uncharacterized protein LOC106510978</fullName>
    </submittedName>
</protein>
<proteinExistence type="predicted"/>
<accession>A0A2I4AI50</accession>
<dbReference type="CDD" id="cd20805">
    <property type="entry name" value="C1_DGK_rpt2"/>
    <property type="match status" value="1"/>
</dbReference>
<dbReference type="SUPFAM" id="SSF57889">
    <property type="entry name" value="Cysteine-rich domain"/>
    <property type="match status" value="1"/>
</dbReference>
<gene>
    <name evidence="4" type="primary">LOC106510978</name>
</gene>
<name>A0A2I4AI50_AUSLI</name>
<dbReference type="GeneID" id="106510978"/>
<dbReference type="PANTHER" id="PTHR33480:SF5">
    <property type="entry name" value="SI:DKEY-51D8.9"/>
    <property type="match status" value="1"/>
</dbReference>
<evidence type="ECO:0000313" key="3">
    <source>
        <dbReference type="Proteomes" id="UP000192220"/>
    </source>
</evidence>
<dbReference type="RefSeq" id="XP_013855169.1">
    <property type="nucleotide sequence ID" value="XM_013999715.1"/>
</dbReference>
<feature type="signal peptide" evidence="2">
    <location>
        <begin position="1"/>
        <end position="30"/>
    </location>
</feature>
<keyword evidence="2" id="KW-0732">Signal</keyword>